<keyword evidence="5" id="KW-0687">Ribonucleoprotein</keyword>
<dbReference type="Pfam" id="PF05047">
    <property type="entry name" value="L51_S25_CI-B8"/>
    <property type="match status" value="1"/>
</dbReference>
<keyword evidence="4" id="KW-0496">Mitochondrion</keyword>
<evidence type="ECO:0000256" key="2">
    <source>
        <dbReference type="ARBA" id="ARBA00006073"/>
    </source>
</evidence>
<keyword evidence="3" id="KW-0689">Ribosomal protein</keyword>
<dbReference type="PANTHER" id="PTHR21396:SF2">
    <property type="entry name" value="LARGE RIBOSOMAL SUBUNIT PROTEIN ML43"/>
    <property type="match status" value="1"/>
</dbReference>
<evidence type="ECO:0000313" key="9">
    <source>
        <dbReference type="Ensembl" id="ENSGALP00010026698.1"/>
    </source>
</evidence>
<protein>
    <recommendedName>
        <fullName evidence="6">Large ribosomal subunit protein mL43</fullName>
    </recommendedName>
</protein>
<keyword evidence="10" id="KW-1185">Reference proteome</keyword>
<dbReference type="Proteomes" id="UP000000539">
    <property type="component" value="Chromosome 6"/>
</dbReference>
<feature type="domain" description="Ribosomal protein/NADH dehydrogenase" evidence="8">
    <location>
        <begin position="147"/>
        <end position="225"/>
    </location>
</feature>
<evidence type="ECO:0000256" key="4">
    <source>
        <dbReference type="ARBA" id="ARBA00023128"/>
    </source>
</evidence>
<dbReference type="GO" id="GO:1990904">
    <property type="term" value="C:ribonucleoprotein complex"/>
    <property type="evidence" value="ECO:0007669"/>
    <property type="project" value="UniProtKB-KW"/>
</dbReference>
<evidence type="ECO:0000313" key="10">
    <source>
        <dbReference type="Proteomes" id="UP000000539"/>
    </source>
</evidence>
<gene>
    <name evidence="9" type="primary">MRPL43</name>
</gene>
<dbReference type="Ensembl" id="ENSGALT00010044776.1">
    <property type="protein sequence ID" value="ENSGALP00010026698.1"/>
    <property type="gene ID" value="ENSGALG00010018510.1"/>
</dbReference>
<comment type="similarity">
    <text evidence="2">Belongs to the mitochondrion-specific ribosomal protein mL43 family.</text>
</comment>
<dbReference type="OrthoDB" id="88at2759"/>
<dbReference type="GeneTree" id="ENSGT00390000015375"/>
<reference evidence="9" key="1">
    <citation type="submission" date="2020-11" db="EMBL/GenBank/DDBJ databases">
        <title>Gallus gallus (Chicken) genome, bGalGal1, GRCg7b, maternal haplotype autosomes + Z &amp; W.</title>
        <authorList>
            <person name="Warren W."/>
            <person name="Formenti G."/>
            <person name="Fedrigo O."/>
            <person name="Haase B."/>
            <person name="Mountcastle J."/>
            <person name="Balacco J."/>
            <person name="Tracey A."/>
            <person name="Schneider V."/>
            <person name="Okimoto R."/>
            <person name="Cheng H."/>
            <person name="Hawken R."/>
            <person name="Howe K."/>
            <person name="Jarvis E.D."/>
        </authorList>
    </citation>
    <scope>NUCLEOTIDE SEQUENCE [LARGE SCALE GENOMIC DNA]</scope>
    <source>
        <strain evidence="9">Broiler</strain>
    </source>
</reference>
<dbReference type="InterPro" id="IPR039927">
    <property type="entry name" value="Ribosomal_mL43"/>
</dbReference>
<reference evidence="9" key="2">
    <citation type="submission" date="2025-08" db="UniProtKB">
        <authorList>
            <consortium name="Ensembl"/>
        </authorList>
    </citation>
    <scope>IDENTIFICATION</scope>
    <source>
        <strain evidence="9">broiler</strain>
    </source>
</reference>
<evidence type="ECO:0000256" key="6">
    <source>
        <dbReference type="ARBA" id="ARBA00035188"/>
    </source>
</evidence>
<dbReference type="GO" id="GO:0005739">
    <property type="term" value="C:mitochondrion"/>
    <property type="evidence" value="ECO:0007669"/>
    <property type="project" value="UniProtKB-SubCell"/>
</dbReference>
<dbReference type="GO" id="GO:0032543">
    <property type="term" value="P:mitochondrial translation"/>
    <property type="evidence" value="ECO:0007669"/>
    <property type="project" value="InterPro"/>
</dbReference>
<evidence type="ECO:0000256" key="3">
    <source>
        <dbReference type="ARBA" id="ARBA00022980"/>
    </source>
</evidence>
<evidence type="ECO:0000256" key="1">
    <source>
        <dbReference type="ARBA" id="ARBA00004173"/>
    </source>
</evidence>
<evidence type="ECO:0007829" key="11">
    <source>
        <dbReference type="PeptideAtlas" id="A0A8V0Z6X3"/>
    </source>
</evidence>
<sequence>MSWEASWGRTRNGNGHTKKKNLTIATQAWDAQHPMPDCGWRPSPVKTVSSPRRCPLSSLLSSGKRAHLTPATCSLLASSPNTSSRSCRKETMALCPAGRAARRILVRFSPRFNASKGRGWRSPGCTSEQRLGFSLRAKSLEASQERRSSPSHSVTRLNCSRQFVEEEAVDFARRHPDVVVYVRPCECPAPVLQAEYLNGTVREELIASKTSEEIVQLAAKLASQSGLDIVRIRKPFHTANPSVQGQWHPLTNKPSALTVRGPRAAPQ</sequence>
<comment type="subcellular location">
    <subcellularLocation>
        <location evidence="1">Mitochondrion</location>
    </subcellularLocation>
</comment>
<evidence type="ECO:0000256" key="5">
    <source>
        <dbReference type="ARBA" id="ARBA00023274"/>
    </source>
</evidence>
<dbReference type="InterPro" id="IPR036249">
    <property type="entry name" value="Thioredoxin-like_sf"/>
</dbReference>
<dbReference type="AlphaFoldDB" id="A0A8V0Z6X3"/>
<dbReference type="SMART" id="SM00916">
    <property type="entry name" value="L51_S25_CI-B8"/>
    <property type="match status" value="1"/>
</dbReference>
<organism evidence="9 10">
    <name type="scientific">Gallus gallus</name>
    <name type="common">Chicken</name>
    <dbReference type="NCBI Taxonomy" id="9031"/>
    <lineage>
        <taxon>Eukaryota</taxon>
        <taxon>Metazoa</taxon>
        <taxon>Chordata</taxon>
        <taxon>Craniata</taxon>
        <taxon>Vertebrata</taxon>
        <taxon>Euteleostomi</taxon>
        <taxon>Archelosauria</taxon>
        <taxon>Archosauria</taxon>
        <taxon>Dinosauria</taxon>
        <taxon>Saurischia</taxon>
        <taxon>Theropoda</taxon>
        <taxon>Coelurosauria</taxon>
        <taxon>Aves</taxon>
        <taxon>Neognathae</taxon>
        <taxon>Galloanserae</taxon>
        <taxon>Galliformes</taxon>
        <taxon>Phasianidae</taxon>
        <taxon>Phasianinae</taxon>
        <taxon>Gallus</taxon>
    </lineage>
</organism>
<keyword evidence="11" id="KW-1267">Proteomics identification</keyword>
<dbReference type="Gene3D" id="3.40.30.10">
    <property type="entry name" value="Glutaredoxin"/>
    <property type="match status" value="1"/>
</dbReference>
<evidence type="ECO:0000259" key="8">
    <source>
        <dbReference type="SMART" id="SM00916"/>
    </source>
</evidence>
<name>A0A8V0Z6X3_CHICK</name>
<evidence type="ECO:0000256" key="7">
    <source>
        <dbReference type="SAM" id="MobiDB-lite"/>
    </source>
</evidence>
<accession>A0A8V0Z6X3</accession>
<dbReference type="SUPFAM" id="SSF52833">
    <property type="entry name" value="Thioredoxin-like"/>
    <property type="match status" value="1"/>
</dbReference>
<dbReference type="PANTHER" id="PTHR21396">
    <property type="entry name" value="39S RIBOSOMAL PROTEIN L43"/>
    <property type="match status" value="1"/>
</dbReference>
<reference evidence="9" key="3">
    <citation type="submission" date="2025-09" db="UniProtKB">
        <authorList>
            <consortium name="Ensembl"/>
        </authorList>
    </citation>
    <scope>IDENTIFICATION</scope>
    <source>
        <strain evidence="9">broiler</strain>
    </source>
</reference>
<proteinExistence type="evidence at protein level"/>
<dbReference type="InterPro" id="IPR007741">
    <property type="entry name" value="Ribosomal_mL43/mS25/NADH_DH"/>
</dbReference>
<dbReference type="GO" id="GO:0003735">
    <property type="term" value="F:structural constituent of ribosome"/>
    <property type="evidence" value="ECO:0007669"/>
    <property type="project" value="InterPro"/>
</dbReference>
<feature type="region of interest" description="Disordered" evidence="7">
    <location>
        <begin position="241"/>
        <end position="267"/>
    </location>
</feature>
<dbReference type="GO" id="GO:0005840">
    <property type="term" value="C:ribosome"/>
    <property type="evidence" value="ECO:0007669"/>
    <property type="project" value="UniProtKB-KW"/>
</dbReference>